<dbReference type="AlphaFoldDB" id="A0A2U8GVB5"/>
<proteinExistence type="predicted"/>
<dbReference type="InterPro" id="IPR036291">
    <property type="entry name" value="NAD(P)-bd_dom_sf"/>
</dbReference>
<name>A0A2U8GVB5_9RHOO</name>
<dbReference type="SUPFAM" id="SSF51735">
    <property type="entry name" value="NAD(P)-binding Rossmann-fold domains"/>
    <property type="match status" value="1"/>
</dbReference>
<dbReference type="Pfam" id="PF22725">
    <property type="entry name" value="GFO_IDH_MocA_C3"/>
    <property type="match status" value="1"/>
</dbReference>
<keyword evidence="4" id="KW-1185">Reference proteome</keyword>
<organism evidence="3 4">
    <name type="scientific">Parazoarcus communis</name>
    <dbReference type="NCBI Taxonomy" id="41977"/>
    <lineage>
        <taxon>Bacteria</taxon>
        <taxon>Pseudomonadati</taxon>
        <taxon>Pseudomonadota</taxon>
        <taxon>Betaproteobacteria</taxon>
        <taxon>Rhodocyclales</taxon>
        <taxon>Zoogloeaceae</taxon>
        <taxon>Parazoarcus</taxon>
    </lineage>
</organism>
<reference evidence="3 4" key="1">
    <citation type="submission" date="2017-06" db="EMBL/GenBank/DDBJ databases">
        <title>Azoarcus.</title>
        <authorList>
            <person name="Woo J.-H."/>
            <person name="Kim H.-S."/>
        </authorList>
    </citation>
    <scope>NUCLEOTIDE SEQUENCE [LARGE SCALE GENOMIC DNA]</scope>
    <source>
        <strain evidence="3 4">TSPY31</strain>
    </source>
</reference>
<dbReference type="PANTHER" id="PTHR43377:SF1">
    <property type="entry name" value="BILIVERDIN REDUCTASE A"/>
    <property type="match status" value="1"/>
</dbReference>
<dbReference type="InterPro" id="IPR000683">
    <property type="entry name" value="Gfo/Idh/MocA-like_OxRdtase_N"/>
</dbReference>
<sequence length="303" mass="33630">MRALVIGYGSIGQRHTRLLRGLCCDVAVLSRRELDFPSCYTDLLRALAEHRPEYVVVANPTSLHHETIEALAAAGFAGKVLVEKPLFDHSRALIDAPFSHLAVAYNLRFHPVIQRLRGLVLGETVISVQAYMGQYLPDWRPASDYRQSYSASAAQGGGALRDLSHELDYLAWIFGDWQSVTALGGHLSALEIDSDDLFVLLMQMSRCPVVSVQVSYLDRTARRCIVVNTERLTIEADLIAGTISCGNELETLLVGRDFTYEAMHRAMLGDENATLCSLDEGLATLQLIDAAEQANRNREWVIR</sequence>
<dbReference type="Gene3D" id="3.40.50.720">
    <property type="entry name" value="NAD(P)-binding Rossmann-like Domain"/>
    <property type="match status" value="1"/>
</dbReference>
<feature type="domain" description="Gfo/Idh/MocA-like oxidoreductase N-terminal" evidence="1">
    <location>
        <begin position="2"/>
        <end position="89"/>
    </location>
</feature>
<accession>A0A2U8GVB5</accession>
<dbReference type="Gene3D" id="3.30.360.10">
    <property type="entry name" value="Dihydrodipicolinate Reductase, domain 2"/>
    <property type="match status" value="1"/>
</dbReference>
<protein>
    <submittedName>
        <fullName evidence="3">Oxidoreductase</fullName>
    </submittedName>
</protein>
<dbReference type="GO" id="GO:0000166">
    <property type="term" value="F:nucleotide binding"/>
    <property type="evidence" value="ECO:0007669"/>
    <property type="project" value="InterPro"/>
</dbReference>
<dbReference type="SUPFAM" id="SSF55347">
    <property type="entry name" value="Glyceraldehyde-3-phosphate dehydrogenase-like, C-terminal domain"/>
    <property type="match status" value="1"/>
</dbReference>
<evidence type="ECO:0000313" key="3">
    <source>
        <dbReference type="EMBL" id="AWI77213.1"/>
    </source>
</evidence>
<dbReference type="InterPro" id="IPR051450">
    <property type="entry name" value="Gfo/Idh/MocA_Oxidoreductases"/>
</dbReference>
<dbReference type="KEGG" id="acom:CEW83_19905"/>
<evidence type="ECO:0000313" key="4">
    <source>
        <dbReference type="Proteomes" id="UP000244930"/>
    </source>
</evidence>
<dbReference type="Pfam" id="PF01408">
    <property type="entry name" value="GFO_IDH_MocA"/>
    <property type="match status" value="1"/>
</dbReference>
<dbReference type="PANTHER" id="PTHR43377">
    <property type="entry name" value="BILIVERDIN REDUCTASE A"/>
    <property type="match status" value="1"/>
</dbReference>
<evidence type="ECO:0000259" key="2">
    <source>
        <dbReference type="Pfam" id="PF22725"/>
    </source>
</evidence>
<gene>
    <name evidence="3" type="ORF">CEW83_19905</name>
</gene>
<dbReference type="RefSeq" id="WP_108950912.1">
    <property type="nucleotide sequence ID" value="NZ_CP022187.1"/>
</dbReference>
<evidence type="ECO:0000259" key="1">
    <source>
        <dbReference type="Pfam" id="PF01408"/>
    </source>
</evidence>
<dbReference type="Proteomes" id="UP000244930">
    <property type="component" value="Chromosome"/>
</dbReference>
<feature type="domain" description="GFO/IDH/MocA-like oxidoreductase" evidence="2">
    <location>
        <begin position="125"/>
        <end position="228"/>
    </location>
</feature>
<dbReference type="InterPro" id="IPR055170">
    <property type="entry name" value="GFO_IDH_MocA-like_dom"/>
</dbReference>
<dbReference type="EMBL" id="CP022187">
    <property type="protein sequence ID" value="AWI77213.1"/>
    <property type="molecule type" value="Genomic_DNA"/>
</dbReference>